<sequence length="80" mass="9149">MVSVLTCVKFFGIPFGFYGAKINSDVLIIKRNMKANKTTNKEITKQYVTKKSMRNKDSIINLIVFTLIFFITVLLISQIV</sequence>
<organism evidence="2 3">
    <name type="scientific">Flavobacterium cupreum</name>
    <dbReference type="NCBI Taxonomy" id="2133766"/>
    <lineage>
        <taxon>Bacteria</taxon>
        <taxon>Pseudomonadati</taxon>
        <taxon>Bacteroidota</taxon>
        <taxon>Flavobacteriia</taxon>
        <taxon>Flavobacteriales</taxon>
        <taxon>Flavobacteriaceae</taxon>
        <taxon>Flavobacterium</taxon>
    </lineage>
</organism>
<evidence type="ECO:0000256" key="1">
    <source>
        <dbReference type="SAM" id="Phobius"/>
    </source>
</evidence>
<accession>A0A434A6K7</accession>
<keyword evidence="1" id="KW-1133">Transmembrane helix</keyword>
<keyword evidence="1" id="KW-0472">Membrane</keyword>
<evidence type="ECO:0000313" key="2">
    <source>
        <dbReference type="EMBL" id="RUT70020.1"/>
    </source>
</evidence>
<dbReference type="AlphaFoldDB" id="A0A434A6K7"/>
<keyword evidence="1" id="KW-0812">Transmembrane</keyword>
<name>A0A434A6K7_9FLAO</name>
<comment type="caution">
    <text evidence="2">The sequence shown here is derived from an EMBL/GenBank/DDBJ whole genome shotgun (WGS) entry which is preliminary data.</text>
</comment>
<protein>
    <submittedName>
        <fullName evidence="2">Uncharacterized protein</fullName>
    </submittedName>
</protein>
<keyword evidence="3" id="KW-1185">Reference proteome</keyword>
<reference evidence="3" key="1">
    <citation type="journal article" date="2019" name="Syst. Appl. Microbiol.">
        <title>Flavobacterium circumlabens sp. nov. and Flavobacterium cupreum sp. nov., two psychrotrophic species isolated from Antarctic environmental samples.</title>
        <authorList>
            <person name="Kralova S."/>
            <person name="Busse H.-J."/>
            <person name="Svec P."/>
            <person name="Maslanova I."/>
            <person name="Stankova E."/>
            <person name="Bartak M."/>
            <person name="Sedlacek I."/>
        </authorList>
    </citation>
    <scope>NUCLEOTIDE SEQUENCE [LARGE SCALE GENOMIC DNA]</scope>
    <source>
        <strain evidence="3">CCM 8825</strain>
    </source>
</reference>
<proteinExistence type="predicted"/>
<dbReference type="Proteomes" id="UP000288102">
    <property type="component" value="Unassembled WGS sequence"/>
</dbReference>
<evidence type="ECO:0000313" key="3">
    <source>
        <dbReference type="Proteomes" id="UP000288102"/>
    </source>
</evidence>
<dbReference type="EMBL" id="QWDM01000007">
    <property type="protein sequence ID" value="RUT70020.1"/>
    <property type="molecule type" value="Genomic_DNA"/>
</dbReference>
<gene>
    <name evidence="2" type="ORF">D0817_12605</name>
</gene>
<feature type="transmembrane region" description="Helical" evidence="1">
    <location>
        <begin position="59"/>
        <end position="79"/>
    </location>
</feature>